<protein>
    <recommendedName>
        <fullName evidence="3">DUF1173 domain-containing protein</fullName>
    </recommendedName>
</protein>
<keyword evidence="2" id="KW-1185">Reference proteome</keyword>
<proteinExistence type="predicted"/>
<dbReference type="InterPro" id="IPR009553">
    <property type="entry name" value="DUF1173"/>
</dbReference>
<dbReference type="EMBL" id="MDET01000059">
    <property type="protein sequence ID" value="OQM73468.1"/>
    <property type="molecule type" value="Genomic_DNA"/>
</dbReference>
<reference evidence="1 2" key="1">
    <citation type="journal article" date="2016" name="Int. J. Syst. Evol. Microbiol.">
        <title>Pseudaminobacter manganicus sp. nov., isolated from sludge of a manganese mine.</title>
        <authorList>
            <person name="Li J."/>
            <person name="Huang J."/>
            <person name="Liao S."/>
            <person name="Wang G."/>
        </authorList>
    </citation>
    <scope>NUCLEOTIDE SEQUENCE [LARGE SCALE GENOMIC DNA]</scope>
    <source>
        <strain evidence="1 2">JH-7</strain>
    </source>
</reference>
<dbReference type="RefSeq" id="WP_080921787.1">
    <property type="nucleotide sequence ID" value="NZ_MDET01000059.1"/>
</dbReference>
<accession>A0A1V8RJU1</accession>
<evidence type="ECO:0000313" key="2">
    <source>
        <dbReference type="Proteomes" id="UP000191905"/>
    </source>
</evidence>
<dbReference type="Pfam" id="PF06666">
    <property type="entry name" value="DUF1173"/>
    <property type="match status" value="1"/>
</dbReference>
<organism evidence="1 2">
    <name type="scientific">Manganibacter manganicus</name>
    <dbReference type="NCBI Taxonomy" id="1873176"/>
    <lineage>
        <taxon>Bacteria</taxon>
        <taxon>Pseudomonadati</taxon>
        <taxon>Pseudomonadota</taxon>
        <taxon>Alphaproteobacteria</taxon>
        <taxon>Hyphomicrobiales</taxon>
        <taxon>Phyllobacteriaceae</taxon>
        <taxon>Manganibacter</taxon>
    </lineage>
</organism>
<name>A0A1V8RJU1_9HYPH</name>
<sequence length="397" mass="43903">MRRFRLADRIIEETDENLQDALADAYRNRVRPLCLCKEPGLAMYIAQVGSQYIVKRMPLSGDAHNANCPSYDPPDELSGLGVLMGSAIQVDPESGLSALKVEFSLTRLGARAAPAIGASRADSVAGGTKKLSLRSLLHYLWHQAELTSWTSRWAGKRHWWNSRWHLLEAAEQMRIKGGTLRDVLFVPESFRATDKAAIEQRRAAAMASAVPPRSGPRKLMILVGEVKEIVPARNGHRLIVKHMPDFPFMLDEALHRRLCARFEIEFALWDADEQSHLMVIATFGLSPAGLAVIEEIALMMVSESWIPYDSVYEKRLVDALAKVRSRSVKGLRYNLAAETPSAAAILQTGSQPVGLYIVPQTVDGDYEDALGDLIASRPDIGAWVWRVADGAMPALPV</sequence>
<evidence type="ECO:0000313" key="1">
    <source>
        <dbReference type="EMBL" id="OQM73468.1"/>
    </source>
</evidence>
<dbReference type="OrthoDB" id="7439415at2"/>
<dbReference type="Proteomes" id="UP000191905">
    <property type="component" value="Unassembled WGS sequence"/>
</dbReference>
<dbReference type="AlphaFoldDB" id="A0A1V8RJU1"/>
<comment type="caution">
    <text evidence="1">The sequence shown here is derived from an EMBL/GenBank/DDBJ whole genome shotgun (WGS) entry which is preliminary data.</text>
</comment>
<evidence type="ECO:0008006" key="3">
    <source>
        <dbReference type="Google" id="ProtNLM"/>
    </source>
</evidence>
<gene>
    <name evidence="1" type="ORF">BFN67_08915</name>
</gene>